<evidence type="ECO:0000259" key="3">
    <source>
        <dbReference type="PROSITE" id="PS50853"/>
    </source>
</evidence>
<dbReference type="Proteomes" id="UP000230431">
    <property type="component" value="Unassembled WGS sequence"/>
</dbReference>
<dbReference type="InterPro" id="IPR036439">
    <property type="entry name" value="Dockerin_dom_sf"/>
</dbReference>
<organism evidence="4 5">
    <name type="scientific">Candidatus Vogelbacteria bacterium CG10_big_fil_rev_8_21_14_0_10_49_38</name>
    <dbReference type="NCBI Taxonomy" id="1975043"/>
    <lineage>
        <taxon>Bacteria</taxon>
        <taxon>Candidatus Vogeliibacteriota</taxon>
    </lineage>
</organism>
<dbReference type="InterPro" id="IPR036116">
    <property type="entry name" value="FN3_sf"/>
</dbReference>
<proteinExistence type="predicted"/>
<reference evidence="4 5" key="1">
    <citation type="submission" date="2017-09" db="EMBL/GenBank/DDBJ databases">
        <title>Depth-based differentiation of microbial function through sediment-hosted aquifers and enrichment of novel symbionts in the deep terrestrial subsurface.</title>
        <authorList>
            <person name="Probst A.J."/>
            <person name="Ladd B."/>
            <person name="Jarett J.K."/>
            <person name="Geller-Mcgrath D.E."/>
            <person name="Sieber C.M."/>
            <person name="Emerson J.B."/>
            <person name="Anantharaman K."/>
            <person name="Thomas B.C."/>
            <person name="Malmstrom R."/>
            <person name="Stieglmeier M."/>
            <person name="Klingl A."/>
            <person name="Woyke T."/>
            <person name="Ryan C.M."/>
            <person name="Banfield J.F."/>
        </authorList>
    </citation>
    <scope>NUCLEOTIDE SEQUENCE [LARGE SCALE GENOMIC DNA]</scope>
    <source>
        <strain evidence="4">CG10_big_fil_rev_8_21_14_0_10_49_38</strain>
    </source>
</reference>
<feature type="region of interest" description="Disordered" evidence="1">
    <location>
        <begin position="174"/>
        <end position="196"/>
    </location>
</feature>
<name>A0A2H0RJF5_9BACT</name>
<dbReference type="PROSITE" id="PS50853">
    <property type="entry name" value="FN3"/>
    <property type="match status" value="1"/>
</dbReference>
<evidence type="ECO:0000313" key="5">
    <source>
        <dbReference type="Proteomes" id="UP000230431"/>
    </source>
</evidence>
<feature type="domain" description="Fibronectin type-III" evidence="3">
    <location>
        <begin position="83"/>
        <end position="183"/>
    </location>
</feature>
<dbReference type="InterPro" id="IPR013783">
    <property type="entry name" value="Ig-like_fold"/>
</dbReference>
<comment type="caution">
    <text evidence="4">The sequence shown here is derived from an EMBL/GenBank/DDBJ whole genome shotgun (WGS) entry which is preliminary data.</text>
</comment>
<dbReference type="GO" id="GO:0000272">
    <property type="term" value="P:polysaccharide catabolic process"/>
    <property type="evidence" value="ECO:0007669"/>
    <property type="project" value="InterPro"/>
</dbReference>
<sequence length="444" mass="45984">MILKFNFLKLFLTLALMSLSLTGGVGAQTASSTSFQLEQGTLAPSGSSTSSSFRLDGVISQMSIGQSSAAGFKVNAGALYFPLMSSPVVSATAGDGQVALTWTPAEGVLGWTVSNYVVSQATVAGGPYSDASVGLVTNATRTGLTNDTTYYFVVRVKDAYGNLVASSAEVSATPAATATTPPAGGGGGTGVVPPGQTQATFRGRAYPLSDITLLKDGVVAAVTKAGPDANFEIVLTALSAGGFNFSVYATDASGNRSVAQTFPVTLTDGASILIGGIFIAPSLALDKQEVKKGDNLAIFGRAAPVAEVMIAVNSEHEIFAKTATDGDGAYLYNLNTVDLEFGDHAAKSRVIKATEVSPFGASVGFKVGTRNILALLPKVRPTVCPRKGDLNGDCRVNLIDFSIAAYWYKRPLTQAIIPAERAQLSSDGKIDLVDFSIMAYYWSG</sequence>
<evidence type="ECO:0000313" key="4">
    <source>
        <dbReference type="EMBL" id="PIR46134.1"/>
    </source>
</evidence>
<feature type="signal peptide" evidence="2">
    <location>
        <begin position="1"/>
        <end position="27"/>
    </location>
</feature>
<dbReference type="Pfam" id="PF17936">
    <property type="entry name" value="Big_6"/>
    <property type="match status" value="1"/>
</dbReference>
<feature type="chain" id="PRO_5013668530" description="Fibronectin type-III domain-containing protein" evidence="2">
    <location>
        <begin position="28"/>
        <end position="444"/>
    </location>
</feature>
<dbReference type="Gene3D" id="1.10.1330.10">
    <property type="entry name" value="Dockerin domain"/>
    <property type="match status" value="1"/>
</dbReference>
<evidence type="ECO:0000256" key="2">
    <source>
        <dbReference type="SAM" id="SignalP"/>
    </source>
</evidence>
<dbReference type="Gene3D" id="2.60.40.10">
    <property type="entry name" value="Immunoglobulins"/>
    <property type="match status" value="2"/>
</dbReference>
<dbReference type="SUPFAM" id="SSF63446">
    <property type="entry name" value="Type I dockerin domain"/>
    <property type="match status" value="1"/>
</dbReference>
<dbReference type="SUPFAM" id="SSF49265">
    <property type="entry name" value="Fibronectin type III"/>
    <property type="match status" value="1"/>
</dbReference>
<gene>
    <name evidence="4" type="ORF">COV08_01335</name>
</gene>
<evidence type="ECO:0000256" key="1">
    <source>
        <dbReference type="SAM" id="MobiDB-lite"/>
    </source>
</evidence>
<dbReference type="AlphaFoldDB" id="A0A2H0RJF5"/>
<keyword evidence="2" id="KW-0732">Signal</keyword>
<dbReference type="CDD" id="cd14256">
    <property type="entry name" value="Dockerin_I"/>
    <property type="match status" value="1"/>
</dbReference>
<dbReference type="CDD" id="cd00063">
    <property type="entry name" value="FN3"/>
    <property type="match status" value="1"/>
</dbReference>
<dbReference type="InterPro" id="IPR041498">
    <property type="entry name" value="Big_6"/>
</dbReference>
<protein>
    <recommendedName>
        <fullName evidence="3">Fibronectin type-III domain-containing protein</fullName>
    </recommendedName>
</protein>
<accession>A0A2H0RJF5</accession>
<dbReference type="InterPro" id="IPR003961">
    <property type="entry name" value="FN3_dom"/>
</dbReference>
<dbReference type="EMBL" id="PCYK01000010">
    <property type="protein sequence ID" value="PIR46134.1"/>
    <property type="molecule type" value="Genomic_DNA"/>
</dbReference>